<evidence type="ECO:0000313" key="2">
    <source>
        <dbReference type="Proteomes" id="UP001066276"/>
    </source>
</evidence>
<keyword evidence="2" id="KW-1185">Reference proteome</keyword>
<evidence type="ECO:0008006" key="3">
    <source>
        <dbReference type="Google" id="ProtNLM"/>
    </source>
</evidence>
<accession>A0AAV7PB78</accession>
<evidence type="ECO:0000313" key="1">
    <source>
        <dbReference type="EMBL" id="KAJ1125476.1"/>
    </source>
</evidence>
<protein>
    <recommendedName>
        <fullName evidence="3">Reverse transcriptase</fullName>
    </recommendedName>
</protein>
<dbReference type="AlphaFoldDB" id="A0AAV7PB78"/>
<dbReference type="EMBL" id="JANPWB010000011">
    <property type="protein sequence ID" value="KAJ1125476.1"/>
    <property type="molecule type" value="Genomic_DNA"/>
</dbReference>
<gene>
    <name evidence="1" type="ORF">NDU88_003906</name>
</gene>
<reference evidence="1" key="1">
    <citation type="journal article" date="2022" name="bioRxiv">
        <title>Sequencing and chromosome-scale assembly of the giantPleurodeles waltlgenome.</title>
        <authorList>
            <person name="Brown T."/>
            <person name="Elewa A."/>
            <person name="Iarovenko S."/>
            <person name="Subramanian E."/>
            <person name="Araus A.J."/>
            <person name="Petzold A."/>
            <person name="Susuki M."/>
            <person name="Suzuki K.-i.T."/>
            <person name="Hayashi T."/>
            <person name="Toyoda A."/>
            <person name="Oliveira C."/>
            <person name="Osipova E."/>
            <person name="Leigh N.D."/>
            <person name="Simon A."/>
            <person name="Yun M.H."/>
        </authorList>
    </citation>
    <scope>NUCLEOTIDE SEQUENCE</scope>
    <source>
        <strain evidence="1">20211129_DDA</strain>
        <tissue evidence="1">Liver</tissue>
    </source>
</reference>
<dbReference type="Proteomes" id="UP001066276">
    <property type="component" value="Chromosome 7"/>
</dbReference>
<sequence length="136" mass="15750">MPYKGCLEDFFMDLYQQETTVDDNEIRQYLEEEQFNEDAREHLGTPMTLEEEEGALNSLANGKAAGPDKIPLEFFKVIFRELSDELLEMFRAVQAGCQAPASWLTANIAVFLKKRTIQLSQALMNLSFMHRFWPLH</sequence>
<proteinExistence type="predicted"/>
<dbReference type="PANTHER" id="PTHR19446">
    <property type="entry name" value="REVERSE TRANSCRIPTASES"/>
    <property type="match status" value="1"/>
</dbReference>
<organism evidence="1 2">
    <name type="scientific">Pleurodeles waltl</name>
    <name type="common">Iberian ribbed newt</name>
    <dbReference type="NCBI Taxonomy" id="8319"/>
    <lineage>
        <taxon>Eukaryota</taxon>
        <taxon>Metazoa</taxon>
        <taxon>Chordata</taxon>
        <taxon>Craniata</taxon>
        <taxon>Vertebrata</taxon>
        <taxon>Euteleostomi</taxon>
        <taxon>Amphibia</taxon>
        <taxon>Batrachia</taxon>
        <taxon>Caudata</taxon>
        <taxon>Salamandroidea</taxon>
        <taxon>Salamandridae</taxon>
        <taxon>Pleurodelinae</taxon>
        <taxon>Pleurodeles</taxon>
    </lineage>
</organism>
<comment type="caution">
    <text evidence="1">The sequence shown here is derived from an EMBL/GenBank/DDBJ whole genome shotgun (WGS) entry which is preliminary data.</text>
</comment>
<name>A0AAV7PB78_PLEWA</name>